<accession>A0A5M6I9Y1</accession>
<dbReference type="PROSITE" id="PS50110">
    <property type="entry name" value="RESPONSE_REGULATORY"/>
    <property type="match status" value="1"/>
</dbReference>
<dbReference type="GO" id="GO:0006355">
    <property type="term" value="P:regulation of DNA-templated transcription"/>
    <property type="evidence" value="ECO:0007669"/>
    <property type="project" value="InterPro"/>
</dbReference>
<evidence type="ECO:0000256" key="2">
    <source>
        <dbReference type="ARBA" id="ARBA00023015"/>
    </source>
</evidence>
<dbReference type="GO" id="GO:0003677">
    <property type="term" value="F:DNA binding"/>
    <property type="evidence" value="ECO:0007669"/>
    <property type="project" value="UniProtKB-KW"/>
</dbReference>
<dbReference type="Gene3D" id="1.10.10.10">
    <property type="entry name" value="Winged helix-like DNA-binding domain superfamily/Winged helix DNA-binding domain"/>
    <property type="match status" value="1"/>
</dbReference>
<keyword evidence="1" id="KW-0597">Phosphoprotein</keyword>
<dbReference type="InterPro" id="IPR011006">
    <property type="entry name" value="CheY-like_superfamily"/>
</dbReference>
<keyword evidence="3" id="KW-0238">DNA-binding</keyword>
<comment type="caution">
    <text evidence="5">Lacks conserved residue(s) required for the propagation of feature annotation.</text>
</comment>
<dbReference type="InterPro" id="IPR001789">
    <property type="entry name" value="Sig_transdc_resp-reg_receiver"/>
</dbReference>
<dbReference type="CDD" id="cd06170">
    <property type="entry name" value="LuxR_C_like"/>
    <property type="match status" value="1"/>
</dbReference>
<dbReference type="SUPFAM" id="SSF46894">
    <property type="entry name" value="C-terminal effector domain of the bipartite response regulators"/>
    <property type="match status" value="1"/>
</dbReference>
<dbReference type="InterPro" id="IPR058245">
    <property type="entry name" value="NreC/VraR/RcsB-like_REC"/>
</dbReference>
<dbReference type="AlphaFoldDB" id="A0A5M6I9Y1"/>
<dbReference type="InterPro" id="IPR036388">
    <property type="entry name" value="WH-like_DNA-bd_sf"/>
</dbReference>
<keyword evidence="2" id="KW-0805">Transcription regulation</keyword>
<evidence type="ECO:0000256" key="5">
    <source>
        <dbReference type="PROSITE-ProRule" id="PRU00169"/>
    </source>
</evidence>
<dbReference type="PANTHER" id="PTHR44688">
    <property type="entry name" value="DNA-BINDING TRANSCRIPTIONAL ACTIVATOR DEVR_DOSR"/>
    <property type="match status" value="1"/>
</dbReference>
<dbReference type="Pfam" id="PF00072">
    <property type="entry name" value="Response_reg"/>
    <property type="match status" value="1"/>
</dbReference>
<dbReference type="Pfam" id="PF00196">
    <property type="entry name" value="GerE"/>
    <property type="match status" value="1"/>
</dbReference>
<sequence length="221" mass="24348">METRERPLVDVFVADKSPLVRMAMKTLLGADPRFNLLGTAEDGELFLRAVDRLTFRVGVIGWIMPYMDGATVLRALRERPEAPRILVYTGDPNPAIPREVMDLGGAGFCTKSESPERLLAAIDTVARGHMTFPYTDVTRRTAPVASPLDALTAREREMLACLAEGQSNARIADRFGISVHTVKFHLKNVFGKLAVSNRAGAVAVYVASGDRRPERPDVRAW</sequence>
<dbReference type="PANTHER" id="PTHR44688:SF16">
    <property type="entry name" value="DNA-BINDING TRANSCRIPTIONAL ACTIVATOR DEVR_DOSR"/>
    <property type="match status" value="1"/>
</dbReference>
<dbReference type="InterPro" id="IPR016032">
    <property type="entry name" value="Sig_transdc_resp-reg_C-effctor"/>
</dbReference>
<proteinExistence type="predicted"/>
<dbReference type="Proteomes" id="UP000324065">
    <property type="component" value="Unassembled WGS sequence"/>
</dbReference>
<dbReference type="Gene3D" id="3.40.50.2300">
    <property type="match status" value="1"/>
</dbReference>
<organism evidence="8 9">
    <name type="scientific">Roseospira marina</name>
    <dbReference type="NCBI Taxonomy" id="140057"/>
    <lineage>
        <taxon>Bacteria</taxon>
        <taxon>Pseudomonadati</taxon>
        <taxon>Pseudomonadota</taxon>
        <taxon>Alphaproteobacteria</taxon>
        <taxon>Rhodospirillales</taxon>
        <taxon>Rhodospirillaceae</taxon>
        <taxon>Roseospira</taxon>
    </lineage>
</organism>
<keyword evidence="9" id="KW-1185">Reference proteome</keyword>
<gene>
    <name evidence="8" type="ORF">F1188_15125</name>
</gene>
<dbReference type="EMBL" id="VWPJ01000016">
    <property type="protein sequence ID" value="KAA5604545.1"/>
    <property type="molecule type" value="Genomic_DNA"/>
</dbReference>
<dbReference type="PROSITE" id="PS50043">
    <property type="entry name" value="HTH_LUXR_2"/>
    <property type="match status" value="1"/>
</dbReference>
<dbReference type="PROSITE" id="PS00622">
    <property type="entry name" value="HTH_LUXR_1"/>
    <property type="match status" value="1"/>
</dbReference>
<dbReference type="InterPro" id="IPR000792">
    <property type="entry name" value="Tscrpt_reg_LuxR_C"/>
</dbReference>
<dbReference type="SUPFAM" id="SSF52172">
    <property type="entry name" value="CheY-like"/>
    <property type="match status" value="1"/>
</dbReference>
<feature type="domain" description="HTH luxR-type" evidence="6">
    <location>
        <begin position="144"/>
        <end position="209"/>
    </location>
</feature>
<evidence type="ECO:0000313" key="8">
    <source>
        <dbReference type="EMBL" id="KAA5604545.1"/>
    </source>
</evidence>
<dbReference type="CDD" id="cd17535">
    <property type="entry name" value="REC_NarL-like"/>
    <property type="match status" value="1"/>
</dbReference>
<evidence type="ECO:0000256" key="1">
    <source>
        <dbReference type="ARBA" id="ARBA00022553"/>
    </source>
</evidence>
<comment type="caution">
    <text evidence="8">The sequence shown here is derived from an EMBL/GenBank/DDBJ whole genome shotgun (WGS) entry which is preliminary data.</text>
</comment>
<keyword evidence="4" id="KW-0804">Transcription</keyword>
<dbReference type="SMART" id="SM00421">
    <property type="entry name" value="HTH_LUXR"/>
    <property type="match status" value="1"/>
</dbReference>
<reference evidence="8 9" key="1">
    <citation type="submission" date="2019-09" db="EMBL/GenBank/DDBJ databases">
        <title>Genome sequence of Roseospira marina, one of the more divergent members of the non-sulfur purple photosynthetic bacterial family, the Rhodospirillaceae.</title>
        <authorList>
            <person name="Meyer T."/>
            <person name="Kyndt J."/>
        </authorList>
    </citation>
    <scope>NUCLEOTIDE SEQUENCE [LARGE SCALE GENOMIC DNA]</scope>
    <source>
        <strain evidence="8 9">DSM 15113</strain>
    </source>
</reference>
<feature type="domain" description="Response regulatory" evidence="7">
    <location>
        <begin position="10"/>
        <end position="126"/>
    </location>
</feature>
<evidence type="ECO:0000259" key="6">
    <source>
        <dbReference type="PROSITE" id="PS50043"/>
    </source>
</evidence>
<dbReference type="GO" id="GO:0000160">
    <property type="term" value="P:phosphorelay signal transduction system"/>
    <property type="evidence" value="ECO:0007669"/>
    <property type="project" value="InterPro"/>
</dbReference>
<evidence type="ECO:0000313" key="9">
    <source>
        <dbReference type="Proteomes" id="UP000324065"/>
    </source>
</evidence>
<evidence type="ECO:0000256" key="3">
    <source>
        <dbReference type="ARBA" id="ARBA00023125"/>
    </source>
</evidence>
<evidence type="ECO:0000256" key="4">
    <source>
        <dbReference type="ARBA" id="ARBA00023163"/>
    </source>
</evidence>
<evidence type="ECO:0000259" key="7">
    <source>
        <dbReference type="PROSITE" id="PS50110"/>
    </source>
</evidence>
<protein>
    <submittedName>
        <fullName evidence="8">Response regulator transcription factor</fullName>
    </submittedName>
</protein>
<dbReference type="OrthoDB" id="9807052at2"/>
<name>A0A5M6I9Y1_9PROT</name>
<dbReference type="SMART" id="SM00448">
    <property type="entry name" value="REC"/>
    <property type="match status" value="1"/>
</dbReference>
<dbReference type="PRINTS" id="PR00038">
    <property type="entry name" value="HTHLUXR"/>
</dbReference>